<dbReference type="InterPro" id="IPR057527">
    <property type="entry name" value="HVO_A0261-like_N"/>
</dbReference>
<dbReference type="Pfam" id="PF25213">
    <property type="entry name" value="HVO_A0261_N"/>
    <property type="match status" value="1"/>
</dbReference>
<sequence length="199" mass="22522">MVILVSPFISTMDFILREVYRSINVKLVKALTYGDSSDVKMLESILGKLNVRLEIISLEKGGDIWNDVARIIRGIKKNNNGNYILLLTPEDAKVDVAMILSFIILGKNANVVVYSDSLTRAELDMDSFKGVSLSKNEMSVIRAISQNLYTIDKIASATKISRATVYRSLKRLEEMRLIVKKDKKYEITPKGYFMLETCQ</sequence>
<dbReference type="SUPFAM" id="SSF46785">
    <property type="entry name" value="Winged helix' DNA-binding domain"/>
    <property type="match status" value="1"/>
</dbReference>
<dbReference type="GeneID" id="89335716"/>
<evidence type="ECO:0000313" key="3">
    <source>
        <dbReference type="Proteomes" id="UP001432202"/>
    </source>
</evidence>
<dbReference type="AlphaFoldDB" id="A0AAX4L2G2"/>
<proteinExistence type="predicted"/>
<accession>A0AAX4L2G2</accession>
<protein>
    <submittedName>
        <fullName evidence="2">ArsR family transcriptional regulator</fullName>
    </submittedName>
</protein>
<gene>
    <name evidence="2" type="ORF">V6M85_03070</name>
</gene>
<dbReference type="EMBL" id="CP146016">
    <property type="protein sequence ID" value="WWQ61080.1"/>
    <property type="molecule type" value="Genomic_DNA"/>
</dbReference>
<dbReference type="Proteomes" id="UP001432202">
    <property type="component" value="Chromosome"/>
</dbReference>
<organism evidence="2 3">
    <name type="scientific">Sulfolobus tengchongensis</name>
    <dbReference type="NCBI Taxonomy" id="207809"/>
    <lineage>
        <taxon>Archaea</taxon>
        <taxon>Thermoproteota</taxon>
        <taxon>Thermoprotei</taxon>
        <taxon>Sulfolobales</taxon>
        <taxon>Sulfolobaceae</taxon>
        <taxon>Sulfolobus</taxon>
    </lineage>
</organism>
<dbReference type="InterPro" id="IPR036390">
    <property type="entry name" value="WH_DNA-bd_sf"/>
</dbReference>
<keyword evidence="3" id="KW-1185">Reference proteome</keyword>
<evidence type="ECO:0000313" key="2">
    <source>
        <dbReference type="EMBL" id="WWQ61080.1"/>
    </source>
</evidence>
<reference evidence="2 3" key="1">
    <citation type="submission" date="2024-02" db="EMBL/GenBank/DDBJ databases">
        <title>STSV induces naive adaptation in Sulfolobus.</title>
        <authorList>
            <person name="Xiang X."/>
            <person name="Song M."/>
        </authorList>
    </citation>
    <scope>NUCLEOTIDE SEQUENCE [LARGE SCALE GENOMIC DNA]</scope>
    <source>
        <strain evidence="2 3">RT2</strain>
    </source>
</reference>
<feature type="domain" description="HVO-A0261-like N-terminal" evidence="1">
    <location>
        <begin position="132"/>
        <end position="197"/>
    </location>
</feature>
<dbReference type="Gene3D" id="1.10.10.10">
    <property type="entry name" value="Winged helix-like DNA-binding domain superfamily/Winged helix DNA-binding domain"/>
    <property type="match status" value="1"/>
</dbReference>
<dbReference type="RefSeq" id="WP_338602850.1">
    <property type="nucleotide sequence ID" value="NZ_CP146016.1"/>
</dbReference>
<name>A0AAX4L2G2_9CREN</name>
<evidence type="ECO:0000259" key="1">
    <source>
        <dbReference type="Pfam" id="PF25213"/>
    </source>
</evidence>
<dbReference type="InterPro" id="IPR036388">
    <property type="entry name" value="WH-like_DNA-bd_sf"/>
</dbReference>